<dbReference type="EMBL" id="CP058998">
    <property type="protein sequence ID" value="QLJ53157.1"/>
    <property type="molecule type" value="Genomic_DNA"/>
</dbReference>
<sequence>MGKFVIAKQLAGKKLITNDGEEIGKFVDAYISEVTGKIESLIVEPNVDNPTVRKMKREEGMLLIPYTAVLAVSDHIILDKKVL</sequence>
<evidence type="ECO:0000259" key="1">
    <source>
        <dbReference type="Pfam" id="PF05239"/>
    </source>
</evidence>
<accession>A0A7D6BAQ4</accession>
<feature type="domain" description="PRC-barrel" evidence="1">
    <location>
        <begin position="7"/>
        <end position="79"/>
    </location>
</feature>
<dbReference type="Gene3D" id="2.30.30.240">
    <property type="entry name" value="PRC-barrel domain"/>
    <property type="match status" value="1"/>
</dbReference>
<dbReference type="Pfam" id="PF05239">
    <property type="entry name" value="PRC"/>
    <property type="match status" value="1"/>
</dbReference>
<reference evidence="3" key="1">
    <citation type="submission" date="2020-07" db="EMBL/GenBank/DDBJ databases">
        <title>Metabolic diversity and evolutionary history of the archaeal phylum ###Micrarchaeota### uncovered from a freshwater lake metagenome.</title>
        <authorList>
            <person name="Kadnikov V.V."/>
            <person name="Savvichev A.S."/>
            <person name="Mardanov A.V."/>
            <person name="Beletsky A.V."/>
            <person name="Chupakov A.V."/>
            <person name="Kokryatskaya N.M."/>
            <person name="Pimenov N.V."/>
            <person name="Ravin N.V."/>
        </authorList>
    </citation>
    <scope>NUCLEOTIDE SEQUENCE [LARGE SCALE GENOMIC DNA]</scope>
</reference>
<evidence type="ECO:0000313" key="2">
    <source>
        <dbReference type="EMBL" id="QLJ53157.1"/>
    </source>
</evidence>
<dbReference type="InterPro" id="IPR011033">
    <property type="entry name" value="PRC_barrel-like_sf"/>
</dbReference>
<proteinExistence type="predicted"/>
<dbReference type="InterPro" id="IPR027275">
    <property type="entry name" value="PRC-brl_dom"/>
</dbReference>
<dbReference type="AlphaFoldDB" id="A0A7D6BAQ4"/>
<dbReference type="Proteomes" id="UP000510821">
    <property type="component" value="Chromosome"/>
</dbReference>
<name>A0A7D6BAQ4_FERL1</name>
<protein>
    <recommendedName>
        <fullName evidence="1">PRC-barrel domain-containing protein</fullName>
    </recommendedName>
</protein>
<dbReference type="SUPFAM" id="SSF50346">
    <property type="entry name" value="PRC-barrel domain"/>
    <property type="match status" value="1"/>
</dbReference>
<gene>
    <name evidence="2" type="ORF">Sv326_0982</name>
</gene>
<dbReference type="KEGG" id="flt:Sv326_0982"/>
<dbReference type="PANTHER" id="PTHR38137:SF2">
    <property type="entry name" value="PRC-BARREL DOMAIN-CONTAINING PROTEIN"/>
    <property type="match status" value="1"/>
</dbReference>
<organism evidence="2 3">
    <name type="scientific">Fermentimicrarchaeum limneticum</name>
    <dbReference type="NCBI Taxonomy" id="2795018"/>
    <lineage>
        <taxon>Archaea</taxon>
        <taxon>Candidatus Micrarchaeota</taxon>
        <taxon>Candidatus Fermentimicrarchaeales</taxon>
        <taxon>Candidatus Fermentimicrarchaeaceae</taxon>
        <taxon>Candidatus Fermentimicrarchaeum</taxon>
    </lineage>
</organism>
<dbReference type="PANTHER" id="PTHR38137">
    <property type="entry name" value="PRC-BARREL DOMAIN PROTEIN"/>
    <property type="match status" value="1"/>
</dbReference>
<evidence type="ECO:0000313" key="3">
    <source>
        <dbReference type="Proteomes" id="UP000510821"/>
    </source>
</evidence>